<dbReference type="EMBL" id="SACN01000001">
    <property type="protein sequence ID" value="RVT94693.1"/>
    <property type="molecule type" value="Genomic_DNA"/>
</dbReference>
<accession>A0A437MAV6</accession>
<keyword evidence="2" id="KW-1185">Reference proteome</keyword>
<dbReference type="AlphaFoldDB" id="A0A437MAV6"/>
<protein>
    <submittedName>
        <fullName evidence="1">Uncharacterized protein</fullName>
    </submittedName>
</protein>
<dbReference type="RefSeq" id="WP_127744268.1">
    <property type="nucleotide sequence ID" value="NZ_SACN01000001.1"/>
</dbReference>
<organism evidence="1 2">
    <name type="scientific">Sphingomonas crocodyli</name>
    <dbReference type="NCBI Taxonomy" id="1979270"/>
    <lineage>
        <taxon>Bacteria</taxon>
        <taxon>Pseudomonadati</taxon>
        <taxon>Pseudomonadota</taxon>
        <taxon>Alphaproteobacteria</taxon>
        <taxon>Sphingomonadales</taxon>
        <taxon>Sphingomonadaceae</taxon>
        <taxon>Sphingomonas</taxon>
    </lineage>
</organism>
<dbReference type="OrthoDB" id="7470932at2"/>
<gene>
    <name evidence="1" type="ORF">EOD43_12940</name>
</gene>
<evidence type="ECO:0000313" key="2">
    <source>
        <dbReference type="Proteomes" id="UP000282971"/>
    </source>
</evidence>
<name>A0A437MAV6_9SPHN</name>
<proteinExistence type="predicted"/>
<dbReference type="Proteomes" id="UP000282971">
    <property type="component" value="Unassembled WGS sequence"/>
</dbReference>
<evidence type="ECO:0000313" key="1">
    <source>
        <dbReference type="EMBL" id="RVT94693.1"/>
    </source>
</evidence>
<sequence length="133" mass="14789">MLDRLQSLHDAAIKGIDALEALAAVAEPRLAEVAAARLAISKVSRVRSSFLEAEVYPAVEAFAPMAIAGLRTRGRARMLASSEHIKRWSASELQLHWSEYQTLSKGLRIGMRARIREEQALLYPLILRLRKAA</sequence>
<reference evidence="1 2" key="1">
    <citation type="submission" date="2019-01" db="EMBL/GenBank/DDBJ databases">
        <authorList>
            <person name="Chen W.-M."/>
        </authorList>
    </citation>
    <scope>NUCLEOTIDE SEQUENCE [LARGE SCALE GENOMIC DNA]</scope>
    <source>
        <strain evidence="1 2">CCP-7</strain>
    </source>
</reference>
<comment type="caution">
    <text evidence="1">The sequence shown here is derived from an EMBL/GenBank/DDBJ whole genome shotgun (WGS) entry which is preliminary data.</text>
</comment>